<dbReference type="Proteomes" id="UP000594638">
    <property type="component" value="Unassembled WGS sequence"/>
</dbReference>
<keyword evidence="4 9" id="KW-0547">Nucleotide-binding</keyword>
<dbReference type="InterPro" id="IPR017441">
    <property type="entry name" value="Protein_kinase_ATP_BS"/>
</dbReference>
<dbReference type="PANTHER" id="PTHR24343:SF490">
    <property type="entry name" value="SERINE_THREONINE-PROTEIN KINASE SRK2G"/>
    <property type="match status" value="1"/>
</dbReference>
<evidence type="ECO:0000256" key="5">
    <source>
        <dbReference type="ARBA" id="ARBA00022777"/>
    </source>
</evidence>
<reference evidence="13 14" key="1">
    <citation type="submission" date="2019-12" db="EMBL/GenBank/DDBJ databases">
        <authorList>
            <person name="Alioto T."/>
            <person name="Alioto T."/>
            <person name="Gomez Garrido J."/>
        </authorList>
    </citation>
    <scope>NUCLEOTIDE SEQUENCE [LARGE SCALE GENOMIC DNA]</scope>
</reference>
<dbReference type="InterPro" id="IPR011009">
    <property type="entry name" value="Kinase-like_dom_sf"/>
</dbReference>
<dbReference type="CDD" id="cd14662">
    <property type="entry name" value="STKc_SnRK2"/>
    <property type="match status" value="1"/>
</dbReference>
<comment type="caution">
    <text evidence="13">The sequence shown here is derived from an EMBL/GenBank/DDBJ whole genome shotgun (WGS) entry which is preliminary data.</text>
</comment>
<dbReference type="Gramene" id="OE9A023244T1">
    <property type="protein sequence ID" value="OE9A023244C1"/>
    <property type="gene ID" value="OE9A023244"/>
</dbReference>
<dbReference type="Gene3D" id="3.30.200.20">
    <property type="entry name" value="Phosphorylase Kinase, domain 1"/>
    <property type="match status" value="1"/>
</dbReference>
<feature type="binding site" evidence="9">
    <location>
        <position position="33"/>
    </location>
    <ligand>
        <name>ATP</name>
        <dbReference type="ChEBI" id="CHEBI:30616"/>
    </ligand>
</feature>
<dbReference type="SUPFAM" id="SSF56112">
    <property type="entry name" value="Protein kinase-like (PK-like)"/>
    <property type="match status" value="1"/>
</dbReference>
<organism evidence="13 14">
    <name type="scientific">Olea europaea subsp. europaea</name>
    <dbReference type="NCBI Taxonomy" id="158383"/>
    <lineage>
        <taxon>Eukaryota</taxon>
        <taxon>Viridiplantae</taxon>
        <taxon>Streptophyta</taxon>
        <taxon>Embryophyta</taxon>
        <taxon>Tracheophyta</taxon>
        <taxon>Spermatophyta</taxon>
        <taxon>Magnoliopsida</taxon>
        <taxon>eudicotyledons</taxon>
        <taxon>Gunneridae</taxon>
        <taxon>Pentapetalae</taxon>
        <taxon>asterids</taxon>
        <taxon>lamiids</taxon>
        <taxon>Lamiales</taxon>
        <taxon>Oleaceae</taxon>
        <taxon>Oleeae</taxon>
        <taxon>Olea</taxon>
    </lineage>
</organism>
<dbReference type="InterPro" id="IPR008271">
    <property type="entry name" value="Ser/Thr_kinase_AS"/>
</dbReference>
<feature type="domain" description="Protein kinase" evidence="12">
    <location>
        <begin position="4"/>
        <end position="293"/>
    </location>
</feature>
<dbReference type="PROSITE" id="PS00107">
    <property type="entry name" value="PROTEIN_KINASE_ATP"/>
    <property type="match status" value="1"/>
</dbReference>
<dbReference type="PANTHER" id="PTHR24343">
    <property type="entry name" value="SERINE/THREONINE KINASE"/>
    <property type="match status" value="1"/>
</dbReference>
<evidence type="ECO:0000256" key="6">
    <source>
        <dbReference type="ARBA" id="ARBA00022840"/>
    </source>
</evidence>
<dbReference type="OrthoDB" id="193931at2759"/>
<dbReference type="EMBL" id="CACTIH010007266">
    <property type="protein sequence ID" value="CAA3006883.1"/>
    <property type="molecule type" value="Genomic_DNA"/>
</dbReference>
<evidence type="ECO:0000256" key="4">
    <source>
        <dbReference type="ARBA" id="ARBA00022741"/>
    </source>
</evidence>
<comment type="catalytic activity">
    <reaction evidence="8">
        <text>L-seryl-[protein] + ATP = O-phospho-L-seryl-[protein] + ADP + H(+)</text>
        <dbReference type="Rhea" id="RHEA:17989"/>
        <dbReference type="Rhea" id="RHEA-COMP:9863"/>
        <dbReference type="Rhea" id="RHEA-COMP:11604"/>
        <dbReference type="ChEBI" id="CHEBI:15378"/>
        <dbReference type="ChEBI" id="CHEBI:29999"/>
        <dbReference type="ChEBI" id="CHEBI:30616"/>
        <dbReference type="ChEBI" id="CHEBI:83421"/>
        <dbReference type="ChEBI" id="CHEBI:456216"/>
        <dbReference type="EC" id="2.7.11.1"/>
    </reaction>
</comment>
<keyword evidence="6 9" id="KW-0067">ATP-binding</keyword>
<keyword evidence="3" id="KW-0808">Transferase</keyword>
<evidence type="ECO:0000256" key="11">
    <source>
        <dbReference type="SAM" id="Coils"/>
    </source>
</evidence>
<dbReference type="FunFam" id="3.30.200.20:FF:000045">
    <property type="entry name" value="Serine/threonine-protein kinase SRK2E"/>
    <property type="match status" value="1"/>
</dbReference>
<evidence type="ECO:0000256" key="9">
    <source>
        <dbReference type="PROSITE-ProRule" id="PRU10141"/>
    </source>
</evidence>
<keyword evidence="14" id="KW-1185">Reference proteome</keyword>
<dbReference type="GO" id="GO:0006970">
    <property type="term" value="P:response to osmotic stress"/>
    <property type="evidence" value="ECO:0007669"/>
    <property type="project" value="UniProtKB-ARBA"/>
</dbReference>
<dbReference type="PROSITE" id="PS50011">
    <property type="entry name" value="PROTEIN_KINASE_DOM"/>
    <property type="match status" value="1"/>
</dbReference>
<keyword evidence="2 10" id="KW-0723">Serine/threonine-protein kinase</keyword>
<sequence length="386" mass="44398">MDKYEVVKELGAGNFGVARLMRHKETKELVAMKYIERGHKIDENVAREIINHRSLRHPNIIRFKEVVLTPTHLGIVMEYASGGELFDRICTAGRFSEDEARYFFQQLISGVCYCHSMQICHRDLKLENTLLDGSPAPRLKICDFGYSKSSVLHSRPKSTVGTPAYIAPEVLSRREYDGKLADVWSCAVTLYVMLVGSYPFEDSKDPKNFRKTISVSVPIIIQLYSISCTSHNKLSSFFLTQFLLILQRIMAVQYKIPDYVYISQDCRHLLSRIFVANSSRRLTIKDIKNHPWFLKNLPRELTESAQAVYYKRDDPSFSLQSIEEIMKIVEEARNPPPASRPIAGFGWGVEEEEYEGELEEVEEEEDEYDRQVKAVHASGEFYVNSI</sequence>
<evidence type="ECO:0000313" key="14">
    <source>
        <dbReference type="Proteomes" id="UP000594638"/>
    </source>
</evidence>
<dbReference type="EC" id="2.7.11.1" evidence="1"/>
<gene>
    <name evidence="13" type="ORF">OLEA9_A023244</name>
</gene>
<evidence type="ECO:0000256" key="10">
    <source>
        <dbReference type="RuleBase" id="RU000304"/>
    </source>
</evidence>
<dbReference type="InterPro" id="IPR000719">
    <property type="entry name" value="Prot_kinase_dom"/>
</dbReference>
<accession>A0A8S0TSF1</accession>
<comment type="catalytic activity">
    <reaction evidence="7">
        <text>L-threonyl-[protein] + ATP = O-phospho-L-threonyl-[protein] + ADP + H(+)</text>
        <dbReference type="Rhea" id="RHEA:46608"/>
        <dbReference type="Rhea" id="RHEA-COMP:11060"/>
        <dbReference type="Rhea" id="RHEA-COMP:11605"/>
        <dbReference type="ChEBI" id="CHEBI:15378"/>
        <dbReference type="ChEBI" id="CHEBI:30013"/>
        <dbReference type="ChEBI" id="CHEBI:30616"/>
        <dbReference type="ChEBI" id="CHEBI:61977"/>
        <dbReference type="ChEBI" id="CHEBI:456216"/>
        <dbReference type="EC" id="2.7.11.1"/>
    </reaction>
</comment>
<evidence type="ECO:0000256" key="1">
    <source>
        <dbReference type="ARBA" id="ARBA00012513"/>
    </source>
</evidence>
<proteinExistence type="inferred from homology"/>
<evidence type="ECO:0000256" key="3">
    <source>
        <dbReference type="ARBA" id="ARBA00022679"/>
    </source>
</evidence>
<keyword evidence="5 13" id="KW-0418">Kinase</keyword>
<dbReference type="GO" id="GO:0004674">
    <property type="term" value="F:protein serine/threonine kinase activity"/>
    <property type="evidence" value="ECO:0007669"/>
    <property type="project" value="UniProtKB-KW"/>
</dbReference>
<protein>
    <recommendedName>
        <fullName evidence="1">non-specific serine/threonine protein kinase</fullName>
        <ecNumber evidence="1">2.7.11.1</ecNumber>
    </recommendedName>
</protein>
<evidence type="ECO:0000256" key="7">
    <source>
        <dbReference type="ARBA" id="ARBA00047899"/>
    </source>
</evidence>
<dbReference type="Pfam" id="PF00069">
    <property type="entry name" value="Pkinase"/>
    <property type="match status" value="1"/>
</dbReference>
<comment type="similarity">
    <text evidence="10">Belongs to the protein kinase superfamily.</text>
</comment>
<evidence type="ECO:0000256" key="8">
    <source>
        <dbReference type="ARBA" id="ARBA00048679"/>
    </source>
</evidence>
<dbReference type="SMART" id="SM00220">
    <property type="entry name" value="S_TKc"/>
    <property type="match status" value="1"/>
</dbReference>
<name>A0A8S0TSF1_OLEEU</name>
<dbReference type="FunFam" id="1.10.510.10:FF:000132">
    <property type="entry name" value="Serine/threonine-protein kinase SRK2A"/>
    <property type="match status" value="1"/>
</dbReference>
<keyword evidence="11" id="KW-0175">Coiled coil</keyword>
<dbReference type="GO" id="GO:0005524">
    <property type="term" value="F:ATP binding"/>
    <property type="evidence" value="ECO:0007669"/>
    <property type="project" value="UniProtKB-UniRule"/>
</dbReference>
<evidence type="ECO:0000256" key="2">
    <source>
        <dbReference type="ARBA" id="ARBA00022527"/>
    </source>
</evidence>
<dbReference type="PROSITE" id="PS00108">
    <property type="entry name" value="PROTEIN_KINASE_ST"/>
    <property type="match status" value="1"/>
</dbReference>
<evidence type="ECO:0000259" key="12">
    <source>
        <dbReference type="PROSITE" id="PS50011"/>
    </source>
</evidence>
<feature type="coiled-coil region" evidence="11">
    <location>
        <begin position="351"/>
        <end position="378"/>
    </location>
</feature>
<dbReference type="Gene3D" id="1.10.510.10">
    <property type="entry name" value="Transferase(Phosphotransferase) domain 1"/>
    <property type="match status" value="1"/>
</dbReference>
<evidence type="ECO:0000313" key="13">
    <source>
        <dbReference type="EMBL" id="CAA3006883.1"/>
    </source>
</evidence>
<dbReference type="AlphaFoldDB" id="A0A8S0TSF1"/>